<feature type="compositionally biased region" description="Low complexity" evidence="6">
    <location>
        <begin position="15"/>
        <end position="26"/>
    </location>
</feature>
<evidence type="ECO:0008006" key="9">
    <source>
        <dbReference type="Google" id="ProtNLM"/>
    </source>
</evidence>
<evidence type="ECO:0000256" key="2">
    <source>
        <dbReference type="ARBA" id="ARBA00009052"/>
    </source>
</evidence>
<feature type="compositionally biased region" description="Basic and acidic residues" evidence="6">
    <location>
        <begin position="778"/>
        <end position="790"/>
    </location>
</feature>
<dbReference type="AlphaFoldDB" id="A0A433U2U5"/>
<feature type="region of interest" description="Disordered" evidence="6">
    <location>
        <begin position="287"/>
        <end position="317"/>
    </location>
</feature>
<protein>
    <recommendedName>
        <fullName evidence="9">Coiled-coil domain-containing protein 85C</fullName>
    </recommendedName>
</protein>
<feature type="compositionally biased region" description="Polar residues" evidence="6">
    <location>
        <begin position="579"/>
        <end position="592"/>
    </location>
</feature>
<evidence type="ECO:0000313" key="8">
    <source>
        <dbReference type="Proteomes" id="UP000271974"/>
    </source>
</evidence>
<feature type="region of interest" description="Disordered" evidence="6">
    <location>
        <begin position="190"/>
        <end position="238"/>
    </location>
</feature>
<name>A0A433U2U5_ELYCH</name>
<evidence type="ECO:0000256" key="1">
    <source>
        <dbReference type="ARBA" id="ARBA00004536"/>
    </source>
</evidence>
<gene>
    <name evidence="7" type="ORF">EGW08_004056</name>
</gene>
<dbReference type="EMBL" id="RQTK01000091">
    <property type="protein sequence ID" value="RUS88159.1"/>
    <property type="molecule type" value="Genomic_DNA"/>
</dbReference>
<feature type="compositionally biased region" description="Low complexity" evidence="6">
    <location>
        <begin position="480"/>
        <end position="491"/>
    </location>
</feature>
<feature type="compositionally biased region" description="Low complexity" evidence="6">
    <location>
        <begin position="672"/>
        <end position="689"/>
    </location>
</feature>
<dbReference type="OrthoDB" id="10056395at2759"/>
<feature type="compositionally biased region" description="Pro residues" evidence="6">
    <location>
        <begin position="829"/>
        <end position="839"/>
    </location>
</feature>
<accession>A0A433U2U5</accession>
<comment type="subcellular location">
    <subcellularLocation>
        <location evidence="1">Cell junction</location>
        <location evidence="1">Adherens junction</location>
    </subcellularLocation>
</comment>
<feature type="compositionally biased region" description="Low complexity" evidence="6">
    <location>
        <begin position="598"/>
        <end position="625"/>
    </location>
</feature>
<keyword evidence="3" id="KW-0965">Cell junction</keyword>
<feature type="compositionally biased region" description="Polar residues" evidence="6">
    <location>
        <begin position="406"/>
        <end position="429"/>
    </location>
</feature>
<evidence type="ECO:0000313" key="7">
    <source>
        <dbReference type="EMBL" id="RUS88159.1"/>
    </source>
</evidence>
<evidence type="ECO:0000256" key="5">
    <source>
        <dbReference type="SAM" id="Coils"/>
    </source>
</evidence>
<organism evidence="7 8">
    <name type="scientific">Elysia chlorotica</name>
    <name type="common">Eastern emerald elysia</name>
    <name type="synonym">Sea slug</name>
    <dbReference type="NCBI Taxonomy" id="188477"/>
    <lineage>
        <taxon>Eukaryota</taxon>
        <taxon>Metazoa</taxon>
        <taxon>Spiralia</taxon>
        <taxon>Lophotrochozoa</taxon>
        <taxon>Mollusca</taxon>
        <taxon>Gastropoda</taxon>
        <taxon>Heterobranchia</taxon>
        <taxon>Euthyneura</taxon>
        <taxon>Panpulmonata</taxon>
        <taxon>Sacoglossa</taxon>
        <taxon>Placobranchoidea</taxon>
        <taxon>Plakobranchidae</taxon>
        <taxon>Elysia</taxon>
    </lineage>
</organism>
<sequence length="910" mass="99334">MEWEPHRPSAPGTPSSMSSGNSVGSSARMEKTPNFKQLSPSPSVAALSKIPDPELRMKGPDELVRLLRRVEMDYKSLLGEHGNVVKDVNRRLQIFVLETRGLKENVHKFQEDNQELRDLCCFLDDDRQKGRKLAREWQRFGRYTASVMRSEVAVYQEKLKELEERQGELITENMDLKELCLYLDQERLRTTGDRDEGDGSSNGTITGPEDGLSSLPAVETSGSITPTPGSCHGNYPTTPSSAASYIKELELKIQRLEEEKKHMFKRITGGSIDDATISHPSLDGSLDNDSLLNSRQTASAPAAGVSGHLRKSPVASKPEAVVHAMKVLEVHEELEKSATEEDLDAPEKAIVREMCNVVWRKLGDVGDVGNLNESSDSILDPPFLTQSPGNPDQPVTSSPLGPPQPFTGQSQAHSHSLAQPQPQMASTPLASGPVRTVPQHGDNLNQGGLHNDPHLKSMQQSGGDRNPVPRPAVEPQPHYQTGQVNQQQQRQHSPYYLNQQQQQQQHSPGPGLSSAQSSNPLHPRVDEPGPRPVMHNQFLPTSFASAHSNHNQSQRPPPLSLPHYVHNNSGGSGAYSSAKETQQKPPSSPTKSLSDHLPPYSHPSFQHHQQQQQQHPSYQQQQPSSNVAAFAPHRQGGDQRAPLPLPQQQTAPHPGHQHQSAQASQVPHAHRSLSSSSSPNAPLRPQQNQQHHHQQQKQAQDNTVGVGGTAQQPAPVRLLGAPGNRGRPAHAVDKSRDGGGQQRAAPGGPPHPQHQHLANYRQAGPSVAAPHNQLNKARGPDDPLMYEKRGMLSSRDPAPRNPPSSDSNPYGPMAYSQDGLKSSGFRAYPPQPPLLPSQPAPGWGMGPRPTHATDRAALNPGQPPNSQRGNPSAIMPPNSSAPPVQNKGPRGNRFQEQEWRQTYLDDSDTL</sequence>
<evidence type="ECO:0000256" key="3">
    <source>
        <dbReference type="ARBA" id="ARBA00022949"/>
    </source>
</evidence>
<comment type="similarity">
    <text evidence="2">Belongs to the CCDC85 family.</text>
</comment>
<reference evidence="7 8" key="1">
    <citation type="submission" date="2019-01" db="EMBL/GenBank/DDBJ databases">
        <title>A draft genome assembly of the solar-powered sea slug Elysia chlorotica.</title>
        <authorList>
            <person name="Cai H."/>
            <person name="Li Q."/>
            <person name="Fang X."/>
            <person name="Li J."/>
            <person name="Curtis N.E."/>
            <person name="Altenburger A."/>
            <person name="Shibata T."/>
            <person name="Feng M."/>
            <person name="Maeda T."/>
            <person name="Schwartz J.A."/>
            <person name="Shigenobu S."/>
            <person name="Lundholm N."/>
            <person name="Nishiyama T."/>
            <person name="Yang H."/>
            <person name="Hasebe M."/>
            <person name="Li S."/>
            <person name="Pierce S.K."/>
            <person name="Wang J."/>
        </authorList>
    </citation>
    <scope>NUCLEOTIDE SEQUENCE [LARGE SCALE GENOMIC DNA]</scope>
    <source>
        <strain evidence="7">EC2010</strain>
        <tissue evidence="7">Whole organism of an adult</tissue>
    </source>
</reference>
<comment type="caution">
    <text evidence="7">The sequence shown here is derived from an EMBL/GenBank/DDBJ whole genome shotgun (WGS) entry which is preliminary data.</text>
</comment>
<feature type="coiled-coil region" evidence="5">
    <location>
        <begin position="145"/>
        <end position="179"/>
    </location>
</feature>
<keyword evidence="8" id="KW-1185">Reference proteome</keyword>
<dbReference type="GO" id="GO:0005912">
    <property type="term" value="C:adherens junction"/>
    <property type="evidence" value="ECO:0007669"/>
    <property type="project" value="UniProtKB-SubCell"/>
</dbReference>
<dbReference type="PANTHER" id="PTHR13546:SF15">
    <property type="entry name" value="CCDC85"/>
    <property type="match status" value="1"/>
</dbReference>
<dbReference type="InterPro" id="IPR019359">
    <property type="entry name" value="CCDC85"/>
</dbReference>
<feature type="region of interest" description="Disordered" evidence="6">
    <location>
        <begin position="373"/>
        <end position="910"/>
    </location>
</feature>
<feature type="compositionally biased region" description="Polar residues" evidence="6">
    <location>
        <begin position="384"/>
        <end position="399"/>
    </location>
</feature>
<evidence type="ECO:0000256" key="6">
    <source>
        <dbReference type="SAM" id="MobiDB-lite"/>
    </source>
</evidence>
<dbReference type="Pfam" id="PF10226">
    <property type="entry name" value="CCDC85"/>
    <property type="match status" value="1"/>
</dbReference>
<feature type="compositionally biased region" description="Polar residues" evidence="6">
    <location>
        <begin position="538"/>
        <end position="554"/>
    </location>
</feature>
<dbReference type="PANTHER" id="PTHR13546">
    <property type="entry name" value="RE60986P"/>
    <property type="match status" value="1"/>
</dbReference>
<proteinExistence type="inferred from homology"/>
<dbReference type="STRING" id="188477.A0A433U2U5"/>
<evidence type="ECO:0000256" key="4">
    <source>
        <dbReference type="ARBA" id="ARBA00023054"/>
    </source>
</evidence>
<keyword evidence="4 5" id="KW-0175">Coiled coil</keyword>
<dbReference type="Proteomes" id="UP000271974">
    <property type="component" value="Unassembled WGS sequence"/>
</dbReference>
<feature type="region of interest" description="Disordered" evidence="6">
    <location>
        <begin position="1"/>
        <end position="53"/>
    </location>
</feature>